<evidence type="ECO:0000313" key="2">
    <source>
        <dbReference type="Proteomes" id="UP001243375"/>
    </source>
</evidence>
<accession>A0ACC2WJ91</accession>
<proteinExistence type="predicted"/>
<evidence type="ECO:0000313" key="1">
    <source>
        <dbReference type="EMBL" id="KAJ9111239.1"/>
    </source>
</evidence>
<dbReference type="EMBL" id="JASBWU010000031">
    <property type="protein sequence ID" value="KAJ9111239.1"/>
    <property type="molecule type" value="Genomic_DNA"/>
</dbReference>
<gene>
    <name evidence="1" type="ORF">QFC22_006539</name>
</gene>
<dbReference type="Proteomes" id="UP001243375">
    <property type="component" value="Unassembled WGS sequence"/>
</dbReference>
<sequence length="468" mass="52111">MTHKKSRKQNALRKCLVATRSSLMPDSSRASSPLQASSPLATRSTRRAQSAPASLSLTSAPGSLATSVAPASPASSSSSPAPTTSATPPSVDSPDLPSAPVSTPANLQSLSPDILQDIYLRLYDQGARALCRNFATASQSILNSVAPCSYRIIVWKIGFSTAEEEADLWRNFLHSNRWIHVRYLVFRFAKDHHDPELRELRAQELKDQLAAQKDDGISLKAYAYPDPDNTSTDQDAPSFFLQVEPRYGHAREDLFEAIAALNLLRWWSGDVARPWNVYQGRLTVITNFKPDDVRPQEHHHHHVKCDLYTCGLMIDELRMRPAETGSLFPVGVLADFCGAMGLGYHRSDELARQIVVSSYLSWSKSGFIPKLIKLLSSVHLALKNQIQLNLYCAPDQLPASGEVRAMLNDALEEYRLAMDRTKVFEEIDRGLSGEHRPQLVLRVMENEVGPQVQAKLRLSQSMQEIELR</sequence>
<protein>
    <submittedName>
        <fullName evidence="1">Uncharacterized protein</fullName>
    </submittedName>
</protein>
<comment type="caution">
    <text evidence="1">The sequence shown here is derived from an EMBL/GenBank/DDBJ whole genome shotgun (WGS) entry which is preliminary data.</text>
</comment>
<keyword evidence="2" id="KW-1185">Reference proteome</keyword>
<reference evidence="1" key="1">
    <citation type="submission" date="2023-04" db="EMBL/GenBank/DDBJ databases">
        <title>Draft Genome sequencing of Naganishia species isolated from polar environments using Oxford Nanopore Technology.</title>
        <authorList>
            <person name="Leo P."/>
            <person name="Venkateswaran K."/>
        </authorList>
    </citation>
    <scope>NUCLEOTIDE SEQUENCE</scope>
    <source>
        <strain evidence="1">MNA-CCFEE 5425</strain>
    </source>
</reference>
<organism evidence="1 2">
    <name type="scientific">Naganishia vaughanmartiniae</name>
    <dbReference type="NCBI Taxonomy" id="1424756"/>
    <lineage>
        <taxon>Eukaryota</taxon>
        <taxon>Fungi</taxon>
        <taxon>Dikarya</taxon>
        <taxon>Basidiomycota</taxon>
        <taxon>Agaricomycotina</taxon>
        <taxon>Tremellomycetes</taxon>
        <taxon>Filobasidiales</taxon>
        <taxon>Filobasidiaceae</taxon>
        <taxon>Naganishia</taxon>
    </lineage>
</organism>
<name>A0ACC2WJ91_9TREE</name>